<keyword evidence="3" id="KW-1185">Reference proteome</keyword>
<dbReference type="RefSeq" id="WP_211976230.1">
    <property type="nucleotide sequence ID" value="NZ_CBFHAM010000010.1"/>
</dbReference>
<sequence length="65" mass="7589">MLQWQAPVIPALPPPRTFCNPPFPLHTFLLLPPSVLRLMVIIFVYPCRYFLTDTAHRNAGIFLYY</sequence>
<accession>A0ABS5J7D3</accession>
<feature type="transmembrane region" description="Helical" evidence="1">
    <location>
        <begin position="30"/>
        <end position="51"/>
    </location>
</feature>
<proteinExistence type="predicted"/>
<organism evidence="2 3">
    <name type="scientific">Chitinophaga hostae</name>
    <dbReference type="NCBI Taxonomy" id="2831022"/>
    <lineage>
        <taxon>Bacteria</taxon>
        <taxon>Pseudomonadati</taxon>
        <taxon>Bacteroidota</taxon>
        <taxon>Chitinophagia</taxon>
        <taxon>Chitinophagales</taxon>
        <taxon>Chitinophagaceae</taxon>
        <taxon>Chitinophaga</taxon>
    </lineage>
</organism>
<keyword evidence="1" id="KW-0472">Membrane</keyword>
<dbReference type="Proteomes" id="UP000676386">
    <property type="component" value="Unassembled WGS sequence"/>
</dbReference>
<keyword evidence="1" id="KW-1133">Transmembrane helix</keyword>
<reference evidence="2 3" key="1">
    <citation type="submission" date="2021-04" db="EMBL/GenBank/DDBJ databases">
        <title>Chitinophaga sp. nov., isolated from the rhizosphere soil.</title>
        <authorList>
            <person name="He S."/>
        </authorList>
    </citation>
    <scope>NUCLEOTIDE SEQUENCE [LARGE SCALE GENOMIC DNA]</scope>
    <source>
        <strain evidence="2 3">2R12</strain>
    </source>
</reference>
<evidence type="ECO:0000313" key="3">
    <source>
        <dbReference type="Proteomes" id="UP000676386"/>
    </source>
</evidence>
<protein>
    <submittedName>
        <fullName evidence="2">Uncharacterized protein</fullName>
    </submittedName>
</protein>
<comment type="caution">
    <text evidence="2">The sequence shown here is derived from an EMBL/GenBank/DDBJ whole genome shotgun (WGS) entry which is preliminary data.</text>
</comment>
<name>A0ABS5J7D3_9BACT</name>
<evidence type="ECO:0000256" key="1">
    <source>
        <dbReference type="SAM" id="Phobius"/>
    </source>
</evidence>
<evidence type="ECO:0000313" key="2">
    <source>
        <dbReference type="EMBL" id="MBS0031095.1"/>
    </source>
</evidence>
<keyword evidence="1" id="KW-0812">Transmembrane</keyword>
<dbReference type="EMBL" id="JAGTXB010000019">
    <property type="protein sequence ID" value="MBS0031095.1"/>
    <property type="molecule type" value="Genomic_DNA"/>
</dbReference>
<gene>
    <name evidence="2" type="ORF">KE626_27455</name>
</gene>